<dbReference type="Proteomes" id="UP001500751">
    <property type="component" value="Unassembled WGS sequence"/>
</dbReference>
<reference evidence="4" key="1">
    <citation type="journal article" date="2019" name="Int. J. Syst. Evol. Microbiol.">
        <title>The Global Catalogue of Microorganisms (GCM) 10K type strain sequencing project: providing services to taxonomists for standard genome sequencing and annotation.</title>
        <authorList>
            <consortium name="The Broad Institute Genomics Platform"/>
            <consortium name="The Broad Institute Genome Sequencing Center for Infectious Disease"/>
            <person name="Wu L."/>
            <person name="Ma J."/>
        </authorList>
    </citation>
    <scope>NUCLEOTIDE SEQUENCE [LARGE SCALE GENOMIC DNA]</scope>
    <source>
        <strain evidence="4">JCM 16014</strain>
    </source>
</reference>
<evidence type="ECO:0000313" key="4">
    <source>
        <dbReference type="Proteomes" id="UP001500751"/>
    </source>
</evidence>
<accession>A0ABP5F721</accession>
<dbReference type="Pfam" id="PF10145">
    <property type="entry name" value="PhageMin_Tail"/>
    <property type="match status" value="1"/>
</dbReference>
<dbReference type="EMBL" id="BAAAQN010000006">
    <property type="protein sequence ID" value="GAA2018898.1"/>
    <property type="molecule type" value="Genomic_DNA"/>
</dbReference>
<dbReference type="PANTHER" id="PTHR37813:SF1">
    <property type="entry name" value="FELS-2 PROPHAGE PROTEIN"/>
    <property type="match status" value="1"/>
</dbReference>
<keyword evidence="4" id="KW-1185">Reference proteome</keyword>
<name>A0ABP5F721_9ACTN</name>
<comment type="caution">
    <text evidence="3">The sequence shown here is derived from an EMBL/GenBank/DDBJ whole genome shotgun (WGS) entry which is preliminary data.</text>
</comment>
<feature type="domain" description="Phage tail tape measure protein" evidence="2">
    <location>
        <begin position="113"/>
        <end position="337"/>
    </location>
</feature>
<keyword evidence="1" id="KW-1188">Viral release from host cell</keyword>
<proteinExistence type="predicted"/>
<dbReference type="PANTHER" id="PTHR37813">
    <property type="entry name" value="FELS-2 PROPHAGE PROTEIN"/>
    <property type="match status" value="1"/>
</dbReference>
<evidence type="ECO:0000259" key="2">
    <source>
        <dbReference type="Pfam" id="PF10145"/>
    </source>
</evidence>
<dbReference type="RefSeq" id="WP_344664669.1">
    <property type="nucleotide sequence ID" value="NZ_BAAAQN010000006.1"/>
</dbReference>
<organism evidence="3 4">
    <name type="scientific">Catenulispora yoronensis</name>
    <dbReference type="NCBI Taxonomy" id="450799"/>
    <lineage>
        <taxon>Bacteria</taxon>
        <taxon>Bacillati</taxon>
        <taxon>Actinomycetota</taxon>
        <taxon>Actinomycetes</taxon>
        <taxon>Catenulisporales</taxon>
        <taxon>Catenulisporaceae</taxon>
        <taxon>Catenulispora</taxon>
    </lineage>
</organism>
<sequence length="1263" mass="130050">MADVIADFAVRIGAIVSPYNAALADAAVRGERFTALQTANADAIRASNRRLADGFGAVKVAAASVGLAVAASATESVRWAATFQTQVTRLYTQAGLDAKQLAAAHLTADGLTKQLLEIGNEAGFAGDQVAEALYFPISAGLGLSQALGMVEQAERAAKLSGADLTDTTVALTSVMRGYGDQLRDPAKAMAEINAVVGQGMMVFGDFNASVKNWSPTAATLHVDLLSAGAALDFLTDRGDSAATAGTRLSMMLAMMVGQSKQASKFTSELGLSTTDAMSSQAAFNTVLKDTGLTVTTLADDLQKPDGVYVALKHLQDAMNAKGMSENAQNSLLTKLFGGGKSFRGVAELTTQLDQLQIKYTQVVDQANGDAWEAAWTRNAGTLRQQLDVIGARFHNVGVEAGDYMIPKISAGITWLETTGAAAWNKFWGGLTGASGQTEGKTGANPFAPGHRNSHTGVPLADTEDSSNWRKAGEAVRSVAADVSTFAGEVRDAAAVVLPILLHIGQSVADTVGHDLLSGAHTLVGVVGPGIEWFADLVRDHQGEFQFFIDGVLGALAVKWTVLAGLRTISFIGEMATAIIGFPLRQAGQIGEAISGVGTAWSAFGRSAGAIGSSVAGTFGTVYRGVADGTEAMARYVAIGTGSFDPALLAQARAAQVAANAQQELALQTLETSQVEADAAAERAVFLARASAAATGVSDATQKAMIADAAAAQVSAEKLGVYAQMAEVDAAQAAAAAEQAATVVAAAEGRMATSTAAMSADAAAAETAGAGLMGGLGVGLPIIGGVVAGIAMLGTTLLSTSDDAKTASVSVDQFTAAMVRSRSGMSDASADLGRAAQDLKAFDAWENTASHVKDKFDGQNMIDMVNGLNELKTVIPQTLDPMARLGVVLGKLNQQYGADGATLKSYDGALAQLVTSGRADRAATLIDQIRSVVGTNHEALINAERDFPQYYAALAKIDAEQALGVATTDQAAAANTGLDDTLKKLSDTTDRTKAQYQAMSDVITKSASIDSLQRQFNDLSQTLERNATDFKGSAKDITGNSDAAIANRQAISDMATAILDMHGKEIDAGGDIAAANVKMAEQVVQLEAVATQAGLSRDQIDQLLKKYGLIPPELDTKLKLDSSSLDAALNKLTEIQTITGGGTSGHRIFASYDVGGWVPGAAGQPVPAIVHAGEYVLSKDMLAGRAPIDPRALAMLAAPRGGPLPGLSGGGTGGTTIIVPVTVQGALLSTETAVQQAVITAMTRFGLRNSSTYVPYAAARSRGS</sequence>
<protein>
    <recommendedName>
        <fullName evidence="2">Phage tail tape measure protein domain-containing protein</fullName>
    </recommendedName>
</protein>
<dbReference type="InterPro" id="IPR010090">
    <property type="entry name" value="Phage_tape_meas"/>
</dbReference>
<dbReference type="NCBIfam" id="TIGR01760">
    <property type="entry name" value="tape_meas_TP901"/>
    <property type="match status" value="1"/>
</dbReference>
<evidence type="ECO:0000256" key="1">
    <source>
        <dbReference type="ARBA" id="ARBA00022612"/>
    </source>
</evidence>
<gene>
    <name evidence="3" type="ORF">GCM10009839_13940</name>
</gene>
<evidence type="ECO:0000313" key="3">
    <source>
        <dbReference type="EMBL" id="GAA2018898.1"/>
    </source>
</evidence>